<dbReference type="GO" id="GO:0005634">
    <property type="term" value="C:nucleus"/>
    <property type="evidence" value="ECO:0007669"/>
    <property type="project" value="TreeGrafter"/>
</dbReference>
<feature type="compositionally biased region" description="Basic residues" evidence="1">
    <location>
        <begin position="283"/>
        <end position="292"/>
    </location>
</feature>
<feature type="region of interest" description="Disordered" evidence="1">
    <location>
        <begin position="1"/>
        <end position="354"/>
    </location>
</feature>
<feature type="compositionally biased region" description="Basic residues" evidence="1">
    <location>
        <begin position="88"/>
        <end position="101"/>
    </location>
</feature>
<sequence length="736" mass="83260">MPRTYGKRKQQTRLAFAPVPEDSVPNAANSSSSPRPAKLRYSDPSSASRRIFARGQLQLEDYTERPWGNFQRTPGNEVSENDETSIREKKKKKKEGKRKKVSTSPSPHPESEIHTEATALIPDEGIFHPSKRRRKSKLTVVDSESDKQNQSSNSTSQSQELQDSSYREVAMKKSKKAKSSKSLLQRGQNEAEGSTDSASYYAPKTRSVLNEKRRLSNPTSPPRKKSLAVDLTGLGEAETSDSEDLVIIPSSSRKRKMATKQQQDPFIFDDNDGDSESDVIPSSRKRKTSKTKLIHEESPTQIIDLDDSSDDVVTSTPARRGLRKSPHTPSNRHKEIYETPTSSRARQDELDIQEDLEDLMDTAVKRNRTRGAVVNSARSKRQMHLDLLRRRRAGEKNLTDATNSASEEDDDDSEGASDDSSQHSDNGSEIAVFGVNNDDETDDSDANSEVSSIEDLDKDDASFVEEDDTMGVPVDMPFEFSRHRVKQPRECFRDVVEWMVHNKLNPAFARHDDIYQFAFKKLSDEVVGRTGSQLISSVWTPEFVNVLCARPYIDVSGFPTSEDVKCAACNRTKHPASSDVKFFGLPYSEDTLEPLYDSDDDSEDDDEEEEGGQVSDKRARDRNIDREGNVLPPEDRHFYLGRHCKANAVLTHTLLHWRFHLYEWVVDYLDAKEGLSDPQRSVERDKLSMKKRAKYANKVVDAMDTDGEIQRLWRDFHHNLKAAREKNGGLATNLRL</sequence>
<feature type="compositionally biased region" description="Acidic residues" evidence="1">
    <location>
        <begin position="437"/>
        <end position="464"/>
    </location>
</feature>
<feature type="compositionally biased region" description="Acidic residues" evidence="1">
    <location>
        <begin position="406"/>
        <end position="417"/>
    </location>
</feature>
<feature type="compositionally biased region" description="Acidic residues" evidence="1">
    <location>
        <begin position="594"/>
        <end position="611"/>
    </location>
</feature>
<gene>
    <name evidence="3" type="ORF">BGW36DRAFT_404351</name>
</gene>
<feature type="compositionally biased region" description="Basic and acidic residues" evidence="1">
    <location>
        <begin position="383"/>
        <end position="398"/>
    </location>
</feature>
<feature type="compositionally biased region" description="Acidic residues" evidence="1">
    <location>
        <begin position="267"/>
        <end position="277"/>
    </location>
</feature>
<feature type="compositionally biased region" description="Basic residues" evidence="1">
    <location>
        <begin position="1"/>
        <end position="11"/>
    </location>
</feature>
<name>A0AAD4Q0H8_9EURO</name>
<dbReference type="GeneID" id="70249218"/>
<accession>A0AAD4Q0H8</accession>
<evidence type="ECO:0000313" key="4">
    <source>
        <dbReference type="Proteomes" id="UP001201262"/>
    </source>
</evidence>
<dbReference type="RefSeq" id="XP_046077136.1">
    <property type="nucleotide sequence ID" value="XM_046218931.1"/>
</dbReference>
<dbReference type="Pfam" id="PF13926">
    <property type="entry name" value="DUF4211"/>
    <property type="match status" value="1"/>
</dbReference>
<organism evidence="3 4">
    <name type="scientific">Talaromyces proteolyticus</name>
    <dbReference type="NCBI Taxonomy" id="1131652"/>
    <lineage>
        <taxon>Eukaryota</taxon>
        <taxon>Fungi</taxon>
        <taxon>Dikarya</taxon>
        <taxon>Ascomycota</taxon>
        <taxon>Pezizomycotina</taxon>
        <taxon>Eurotiomycetes</taxon>
        <taxon>Eurotiomycetidae</taxon>
        <taxon>Eurotiales</taxon>
        <taxon>Trichocomaceae</taxon>
        <taxon>Talaromyces</taxon>
        <taxon>Talaromyces sect. Bacilispori</taxon>
    </lineage>
</organism>
<feature type="compositionally biased region" description="Polar residues" evidence="1">
    <location>
        <begin position="183"/>
        <end position="198"/>
    </location>
</feature>
<dbReference type="AlphaFoldDB" id="A0AAD4Q0H8"/>
<dbReference type="EMBL" id="JAJTJA010000002">
    <property type="protein sequence ID" value="KAH8704118.1"/>
    <property type="molecule type" value="Genomic_DNA"/>
</dbReference>
<feature type="region of interest" description="Disordered" evidence="1">
    <location>
        <begin position="594"/>
        <end position="629"/>
    </location>
</feature>
<feature type="region of interest" description="Disordered" evidence="1">
    <location>
        <begin position="370"/>
        <end position="464"/>
    </location>
</feature>
<evidence type="ECO:0000313" key="3">
    <source>
        <dbReference type="EMBL" id="KAH8704118.1"/>
    </source>
</evidence>
<dbReference type="PANTHER" id="PTHR14689">
    <property type="entry name" value="PHORBOL-ESTER_DAG-TYPE DOMAIN-CONTAINING PROTEIN"/>
    <property type="match status" value="1"/>
</dbReference>
<feature type="compositionally biased region" description="Basic and acidic residues" evidence="1">
    <location>
        <begin position="615"/>
        <end position="629"/>
    </location>
</feature>
<comment type="caution">
    <text evidence="3">The sequence shown here is derived from an EMBL/GenBank/DDBJ whole genome shotgun (WGS) entry which is preliminary data.</text>
</comment>
<dbReference type="Proteomes" id="UP001201262">
    <property type="component" value="Unassembled WGS sequence"/>
</dbReference>
<dbReference type="InterPro" id="IPR025451">
    <property type="entry name" value="DUF4211"/>
</dbReference>
<evidence type="ECO:0000256" key="1">
    <source>
        <dbReference type="SAM" id="MobiDB-lite"/>
    </source>
</evidence>
<feature type="domain" description="DUF4211" evidence="2">
    <location>
        <begin position="463"/>
        <end position="592"/>
    </location>
</feature>
<dbReference type="PANTHER" id="PTHR14689:SF0">
    <property type="entry name" value="COILED-COIL DOMAIN-CONTAINING PROTEIN 82"/>
    <property type="match status" value="1"/>
</dbReference>
<feature type="compositionally biased region" description="Low complexity" evidence="1">
    <location>
        <begin position="23"/>
        <end position="36"/>
    </location>
</feature>
<proteinExistence type="predicted"/>
<keyword evidence="4" id="KW-1185">Reference proteome</keyword>
<feature type="compositionally biased region" description="Low complexity" evidence="1">
    <location>
        <begin position="148"/>
        <end position="159"/>
    </location>
</feature>
<protein>
    <recommendedName>
        <fullName evidence="2">DUF4211 domain-containing protein</fullName>
    </recommendedName>
</protein>
<evidence type="ECO:0000259" key="2">
    <source>
        <dbReference type="Pfam" id="PF13926"/>
    </source>
</evidence>
<reference evidence="3" key="1">
    <citation type="submission" date="2021-12" db="EMBL/GenBank/DDBJ databases">
        <title>Convergent genome expansion in fungi linked to evolution of root-endophyte symbiosis.</title>
        <authorList>
            <consortium name="DOE Joint Genome Institute"/>
            <person name="Ke Y.-H."/>
            <person name="Bonito G."/>
            <person name="Liao H.-L."/>
            <person name="Looney B."/>
            <person name="Rojas-Flechas A."/>
            <person name="Nash J."/>
            <person name="Hameed K."/>
            <person name="Schadt C."/>
            <person name="Martin F."/>
            <person name="Crous P.W."/>
            <person name="Miettinen O."/>
            <person name="Magnuson J.K."/>
            <person name="Labbe J."/>
            <person name="Jacobson D."/>
            <person name="Doktycz M.J."/>
            <person name="Veneault-Fourrey C."/>
            <person name="Kuo A."/>
            <person name="Mondo S."/>
            <person name="Calhoun S."/>
            <person name="Riley R."/>
            <person name="Ohm R."/>
            <person name="LaButti K."/>
            <person name="Andreopoulos B."/>
            <person name="Pangilinan J."/>
            <person name="Nolan M."/>
            <person name="Tritt A."/>
            <person name="Clum A."/>
            <person name="Lipzen A."/>
            <person name="Daum C."/>
            <person name="Barry K."/>
            <person name="Grigoriev I.V."/>
            <person name="Vilgalys R."/>
        </authorList>
    </citation>
    <scope>NUCLEOTIDE SEQUENCE</scope>
    <source>
        <strain evidence="3">PMI_201</strain>
    </source>
</reference>